<protein>
    <submittedName>
        <fullName evidence="2">Uncharacterized protein</fullName>
    </submittedName>
</protein>
<accession>A0A9P8EXY5</accession>
<name>A0A9P8EXY5_AURME</name>
<reference evidence="2" key="2">
    <citation type="submission" date="2021-08" db="EMBL/GenBank/DDBJ databases">
        <authorList>
            <person name="Gostincar C."/>
            <person name="Sun X."/>
            <person name="Song Z."/>
            <person name="Gunde-Cimerman N."/>
        </authorList>
    </citation>
    <scope>NUCLEOTIDE SEQUENCE</scope>
    <source>
        <strain evidence="2">EXF-9298</strain>
    </source>
</reference>
<evidence type="ECO:0000313" key="2">
    <source>
        <dbReference type="EMBL" id="KAG9913309.1"/>
    </source>
</evidence>
<reference evidence="2" key="1">
    <citation type="journal article" date="2021" name="J Fungi (Basel)">
        <title>Virulence traits and population genomics of the black yeast Aureobasidium melanogenum.</title>
        <authorList>
            <person name="Cernosa A."/>
            <person name="Sun X."/>
            <person name="Gostincar C."/>
            <person name="Fang C."/>
            <person name="Gunde-Cimerman N."/>
            <person name="Song Z."/>
        </authorList>
    </citation>
    <scope>NUCLEOTIDE SEQUENCE</scope>
    <source>
        <strain evidence="2">EXF-9298</strain>
    </source>
</reference>
<evidence type="ECO:0000313" key="3">
    <source>
        <dbReference type="Proteomes" id="UP000729357"/>
    </source>
</evidence>
<feature type="region of interest" description="Disordered" evidence="1">
    <location>
        <begin position="1"/>
        <end position="71"/>
    </location>
</feature>
<evidence type="ECO:0000256" key="1">
    <source>
        <dbReference type="SAM" id="MobiDB-lite"/>
    </source>
</evidence>
<sequence>MGLKNYFKAGKGDAEKKPQAPANEMSEISEKPLAPPTPAFASATPSGLSTPRNGLLSSGASIAPSSRSGFM</sequence>
<dbReference type="EMBL" id="JAHFXS010010046">
    <property type="protein sequence ID" value="KAG9913309.1"/>
    <property type="molecule type" value="Genomic_DNA"/>
</dbReference>
<dbReference type="AlphaFoldDB" id="A0A9P8EXY5"/>
<organism evidence="2 3">
    <name type="scientific">Aureobasidium melanogenum</name>
    <name type="common">Aureobasidium pullulans var. melanogenum</name>
    <dbReference type="NCBI Taxonomy" id="46634"/>
    <lineage>
        <taxon>Eukaryota</taxon>
        <taxon>Fungi</taxon>
        <taxon>Dikarya</taxon>
        <taxon>Ascomycota</taxon>
        <taxon>Pezizomycotina</taxon>
        <taxon>Dothideomycetes</taxon>
        <taxon>Dothideomycetidae</taxon>
        <taxon>Dothideales</taxon>
        <taxon>Saccotheciaceae</taxon>
        <taxon>Aureobasidium</taxon>
    </lineage>
</organism>
<keyword evidence="3" id="KW-1185">Reference proteome</keyword>
<feature type="non-terminal residue" evidence="2">
    <location>
        <position position="71"/>
    </location>
</feature>
<comment type="caution">
    <text evidence="2">The sequence shown here is derived from an EMBL/GenBank/DDBJ whole genome shotgun (WGS) entry which is preliminary data.</text>
</comment>
<proteinExistence type="predicted"/>
<dbReference type="Proteomes" id="UP000729357">
    <property type="component" value="Unassembled WGS sequence"/>
</dbReference>
<feature type="compositionally biased region" description="Low complexity" evidence="1">
    <location>
        <begin position="54"/>
        <end position="71"/>
    </location>
</feature>
<gene>
    <name evidence="2" type="ORF">KCU98_g23362</name>
</gene>